<dbReference type="RefSeq" id="WP_013638767.1">
    <property type="nucleotide sequence ID" value="NC_015185.1"/>
</dbReference>
<reference evidence="3" key="2">
    <citation type="submission" date="2011-02" db="EMBL/GenBank/DDBJ databases">
        <title>The complete genome of Desulfurobacterium thermolithotrophum DSM 11699.</title>
        <authorList>
            <consortium name="US DOE Joint Genome Institute (JGI-PGF)"/>
            <person name="Lucas S."/>
            <person name="Copeland A."/>
            <person name="Lapidus A."/>
            <person name="Bruce D."/>
            <person name="Goodwin L."/>
            <person name="Pitluck S."/>
            <person name="Kyrpides N."/>
            <person name="Mavromatis K."/>
            <person name="Pagani I."/>
            <person name="Ivanova N."/>
            <person name="Mikhailova N."/>
            <person name="Daligault H."/>
            <person name="Detter J.C."/>
            <person name="Tapia R."/>
            <person name="Han C."/>
            <person name="Land M."/>
            <person name="Hauser L."/>
            <person name="Markowitz V."/>
            <person name="Cheng J.-F."/>
            <person name="Hugenholtz P."/>
            <person name="Woyke T."/>
            <person name="Wu D."/>
            <person name="Spring S."/>
            <person name="Brambilla E."/>
            <person name="Klenk H.-P."/>
            <person name="Eisen J.A."/>
        </authorList>
    </citation>
    <scope>NUCLEOTIDE SEQUENCE [LARGE SCALE GENOMIC DNA]</scope>
    <source>
        <strain evidence="3">DSM 11699 / BSA</strain>
    </source>
</reference>
<dbReference type="CDD" id="cd12797">
    <property type="entry name" value="M23_peptidase"/>
    <property type="match status" value="1"/>
</dbReference>
<dbReference type="PANTHER" id="PTHR33734">
    <property type="entry name" value="LYSM DOMAIN-CONTAINING GPI-ANCHORED PROTEIN 2"/>
    <property type="match status" value="1"/>
</dbReference>
<dbReference type="Pfam" id="PF01476">
    <property type="entry name" value="LysM"/>
    <property type="match status" value="3"/>
</dbReference>
<proteinExistence type="predicted"/>
<name>F0S0L2_DESTD</name>
<dbReference type="PROSITE" id="PS51782">
    <property type="entry name" value="LYSM"/>
    <property type="match status" value="3"/>
</dbReference>
<dbReference type="KEGG" id="dte:Dester_1179"/>
<dbReference type="SUPFAM" id="SSF51261">
    <property type="entry name" value="Duplicated hybrid motif"/>
    <property type="match status" value="1"/>
</dbReference>
<dbReference type="AlphaFoldDB" id="F0S0L2"/>
<dbReference type="eggNOG" id="COG0739">
    <property type="taxonomic scope" value="Bacteria"/>
</dbReference>
<dbReference type="CDD" id="cd00118">
    <property type="entry name" value="LysM"/>
    <property type="match status" value="3"/>
</dbReference>
<dbReference type="InterPro" id="IPR036779">
    <property type="entry name" value="LysM_dom_sf"/>
</dbReference>
<dbReference type="InParanoid" id="F0S0L2"/>
<reference evidence="2 3" key="1">
    <citation type="journal article" date="2011" name="Stand. Genomic Sci.">
        <title>Complete genome sequence of the thermophilic sulfur-reducer Desulfurobacterium thermolithotrophum type strain (BSA(T)) from a deep-sea hydrothermal vent.</title>
        <authorList>
            <person name="Goker M."/>
            <person name="Daligault H."/>
            <person name="Mwirichia R."/>
            <person name="Lapidus A."/>
            <person name="Lucas S."/>
            <person name="Deshpande S."/>
            <person name="Pagani I."/>
            <person name="Tapia R."/>
            <person name="Cheng J.F."/>
            <person name="Goodwin L."/>
            <person name="Pitluck S."/>
            <person name="Liolios K."/>
            <person name="Ivanova N."/>
            <person name="Mavromatis K."/>
            <person name="Mikhailova N."/>
            <person name="Pati A."/>
            <person name="Chen A."/>
            <person name="Palaniappan K."/>
            <person name="Han C."/>
            <person name="Land M."/>
            <person name="Hauser L."/>
            <person name="Pan C."/>
            <person name="Brambilla E.M."/>
            <person name="Rohde M."/>
            <person name="Spring S."/>
            <person name="Sikorski J."/>
            <person name="Wirth R."/>
            <person name="Detter J.C."/>
            <person name="Woyke T."/>
            <person name="Bristow J."/>
            <person name="Eisen J.A."/>
            <person name="Markowitz V."/>
            <person name="Hugenholtz P."/>
            <person name="Kyrpides N.C."/>
            <person name="Klenk H.P."/>
        </authorList>
    </citation>
    <scope>NUCLEOTIDE SEQUENCE [LARGE SCALE GENOMIC DNA]</scope>
    <source>
        <strain evidence="3">DSM 11699 / BSA</strain>
    </source>
</reference>
<dbReference type="OrthoDB" id="9810477at2"/>
<sequence length="343" mass="39698">MQILILFISFLFLTNFAFADITYVVKRGDSIAKIAKNYGVSVKDIIKANNLKRPYIIRVGQKLKIPNKSRRIEKKFVYYTVKKGDSLSKIAKRFRTSIKKLIKINNLKKPYIIRPGQKLKVPVKKSYLVKRNLKKKSSKKKKNSQFVYKSSLLSKVPVYKYYRVRKGDSVLKIAKKFRVSPRMIIRENHLRKPYILRPGQKLKILTGYKDVLKLNRPVQFRFPLDGRIDPTVREKGYPGIFILSNPGKKVKAAETGIVKFAGKDEHFLKPYGNVVIIEHPKGYQTVYSNLDKIFVKPKQIVKRGDVIGTAGISGDWGKSGIYFEINKIYNRKIYQINPLEVLK</sequence>
<dbReference type="Gene3D" id="2.70.70.10">
    <property type="entry name" value="Glucose Permease (Domain IIA)"/>
    <property type="match status" value="1"/>
</dbReference>
<dbReference type="InterPro" id="IPR016047">
    <property type="entry name" value="M23ase_b-sheet_dom"/>
</dbReference>
<dbReference type="GO" id="GO:0008932">
    <property type="term" value="F:lytic endotransglycosylase activity"/>
    <property type="evidence" value="ECO:0007669"/>
    <property type="project" value="TreeGrafter"/>
</dbReference>
<organism evidence="2 3">
    <name type="scientific">Desulfurobacterium thermolithotrophum (strain DSM 11699 / BSA)</name>
    <dbReference type="NCBI Taxonomy" id="868864"/>
    <lineage>
        <taxon>Bacteria</taxon>
        <taxon>Pseudomonadati</taxon>
        <taxon>Aquificota</taxon>
        <taxon>Aquificia</taxon>
        <taxon>Desulfurobacteriales</taxon>
        <taxon>Desulfurobacteriaceae</taxon>
        <taxon>Desulfurobacterium</taxon>
    </lineage>
</organism>
<protein>
    <submittedName>
        <fullName evidence="2">Peptidase M23</fullName>
    </submittedName>
</protein>
<dbReference type="FunCoup" id="F0S0L2">
    <property type="interactions" value="85"/>
</dbReference>
<dbReference type="Pfam" id="PF01551">
    <property type="entry name" value="Peptidase_M23"/>
    <property type="match status" value="1"/>
</dbReference>
<gene>
    <name evidence="2" type="ordered locus">Dester_1179</name>
</gene>
<dbReference type="Gene3D" id="3.10.350.10">
    <property type="entry name" value="LysM domain"/>
    <property type="match status" value="3"/>
</dbReference>
<feature type="domain" description="LysM" evidence="1">
    <location>
        <begin position="160"/>
        <end position="204"/>
    </location>
</feature>
<evidence type="ECO:0000313" key="2">
    <source>
        <dbReference type="EMBL" id="ADY73815.1"/>
    </source>
</evidence>
<dbReference type="InterPro" id="IPR018392">
    <property type="entry name" value="LysM"/>
</dbReference>
<dbReference type="PANTHER" id="PTHR33734:SF22">
    <property type="entry name" value="MEMBRANE-BOUND LYTIC MUREIN TRANSGLYCOSYLASE D"/>
    <property type="match status" value="1"/>
</dbReference>
<dbReference type="EMBL" id="CP002543">
    <property type="protein sequence ID" value="ADY73815.1"/>
    <property type="molecule type" value="Genomic_DNA"/>
</dbReference>
<dbReference type="SUPFAM" id="SSF54106">
    <property type="entry name" value="LysM domain"/>
    <property type="match status" value="1"/>
</dbReference>
<accession>F0S0L2</accession>
<dbReference type="Proteomes" id="UP000007102">
    <property type="component" value="Chromosome"/>
</dbReference>
<feature type="domain" description="LysM" evidence="1">
    <location>
        <begin position="77"/>
        <end position="121"/>
    </location>
</feature>
<evidence type="ECO:0000313" key="3">
    <source>
        <dbReference type="Proteomes" id="UP000007102"/>
    </source>
</evidence>
<dbReference type="eggNOG" id="COG1388">
    <property type="taxonomic scope" value="Bacteria"/>
</dbReference>
<keyword evidence="3" id="KW-1185">Reference proteome</keyword>
<dbReference type="HOGENOM" id="CLU_029425_0_0_0"/>
<dbReference type="InterPro" id="IPR011055">
    <property type="entry name" value="Dup_hybrid_motif"/>
</dbReference>
<feature type="domain" description="LysM" evidence="1">
    <location>
        <begin position="21"/>
        <end position="65"/>
    </location>
</feature>
<dbReference type="SMART" id="SM00257">
    <property type="entry name" value="LysM"/>
    <property type="match status" value="3"/>
</dbReference>
<evidence type="ECO:0000259" key="1">
    <source>
        <dbReference type="PROSITE" id="PS51782"/>
    </source>
</evidence>
<dbReference type="STRING" id="868864.Dester_1179"/>